<keyword evidence="2" id="KW-1185">Reference proteome</keyword>
<dbReference type="AlphaFoldDB" id="A0A2G8S363"/>
<dbReference type="EMBL" id="AYKW01000026">
    <property type="protein sequence ID" value="PIL28210.1"/>
    <property type="molecule type" value="Genomic_DNA"/>
</dbReference>
<evidence type="ECO:0000313" key="2">
    <source>
        <dbReference type="Proteomes" id="UP000230002"/>
    </source>
</evidence>
<comment type="caution">
    <text evidence="1">The sequence shown here is derived from an EMBL/GenBank/DDBJ whole genome shotgun (WGS) entry which is preliminary data.</text>
</comment>
<protein>
    <submittedName>
        <fullName evidence="1">Uncharacterized protein</fullName>
    </submittedName>
</protein>
<reference evidence="1 2" key="1">
    <citation type="journal article" date="2015" name="Sci. Rep.">
        <title>Chromosome-level genome map provides insights into diverse defense mechanisms in the medicinal fungus Ganoderma sinense.</title>
        <authorList>
            <person name="Zhu Y."/>
            <person name="Xu J."/>
            <person name="Sun C."/>
            <person name="Zhou S."/>
            <person name="Xu H."/>
            <person name="Nelson D.R."/>
            <person name="Qian J."/>
            <person name="Song J."/>
            <person name="Luo H."/>
            <person name="Xiang L."/>
            <person name="Li Y."/>
            <person name="Xu Z."/>
            <person name="Ji A."/>
            <person name="Wang L."/>
            <person name="Lu S."/>
            <person name="Hayward A."/>
            <person name="Sun W."/>
            <person name="Li X."/>
            <person name="Schwartz D.C."/>
            <person name="Wang Y."/>
            <person name="Chen S."/>
        </authorList>
    </citation>
    <scope>NUCLEOTIDE SEQUENCE [LARGE SCALE GENOMIC DNA]</scope>
    <source>
        <strain evidence="1 2">ZZ0214-1</strain>
    </source>
</reference>
<organism evidence="1 2">
    <name type="scientific">Ganoderma sinense ZZ0214-1</name>
    <dbReference type="NCBI Taxonomy" id="1077348"/>
    <lineage>
        <taxon>Eukaryota</taxon>
        <taxon>Fungi</taxon>
        <taxon>Dikarya</taxon>
        <taxon>Basidiomycota</taxon>
        <taxon>Agaricomycotina</taxon>
        <taxon>Agaricomycetes</taxon>
        <taxon>Polyporales</taxon>
        <taxon>Polyporaceae</taxon>
        <taxon>Ganoderma</taxon>
    </lineage>
</organism>
<sequence>MRKPWIGYVERLVLCLYAVAFLASSKLELTRGAQQHAHTPPADSGGWHGAQSMSLIVSAHNYTRLPAQIPGVRRILSTHRAHGGHDPTGLFRSP</sequence>
<accession>A0A2G8S363</accession>
<dbReference type="Proteomes" id="UP000230002">
    <property type="component" value="Unassembled WGS sequence"/>
</dbReference>
<name>A0A2G8S363_9APHY</name>
<proteinExistence type="predicted"/>
<gene>
    <name evidence="1" type="ORF">GSI_09622</name>
</gene>
<evidence type="ECO:0000313" key="1">
    <source>
        <dbReference type="EMBL" id="PIL28210.1"/>
    </source>
</evidence>